<evidence type="ECO:0000256" key="5">
    <source>
        <dbReference type="SAM" id="MobiDB-lite"/>
    </source>
</evidence>
<dbReference type="Proteomes" id="UP000807115">
    <property type="component" value="Chromosome 7"/>
</dbReference>
<feature type="compositionally biased region" description="Pro residues" evidence="5">
    <location>
        <begin position="28"/>
        <end position="37"/>
    </location>
</feature>
<evidence type="ECO:0000256" key="3">
    <source>
        <dbReference type="ARBA" id="ARBA00022723"/>
    </source>
</evidence>
<organism evidence="7 8">
    <name type="scientific">Sorghum bicolor</name>
    <name type="common">Sorghum</name>
    <name type="synonym">Sorghum vulgare</name>
    <dbReference type="NCBI Taxonomy" id="4558"/>
    <lineage>
        <taxon>Eukaryota</taxon>
        <taxon>Viridiplantae</taxon>
        <taxon>Streptophyta</taxon>
        <taxon>Embryophyta</taxon>
        <taxon>Tracheophyta</taxon>
        <taxon>Spermatophyta</taxon>
        <taxon>Magnoliopsida</taxon>
        <taxon>Liliopsida</taxon>
        <taxon>Poales</taxon>
        <taxon>Poaceae</taxon>
        <taxon>PACMAD clade</taxon>
        <taxon>Panicoideae</taxon>
        <taxon>Andropogonodae</taxon>
        <taxon>Andropogoneae</taxon>
        <taxon>Sorghinae</taxon>
        <taxon>Sorghum</taxon>
    </lineage>
</organism>
<dbReference type="InterPro" id="IPR005000">
    <property type="entry name" value="Aldolase/citrate-lyase_domain"/>
</dbReference>
<evidence type="ECO:0000259" key="6">
    <source>
        <dbReference type="Pfam" id="PF03328"/>
    </source>
</evidence>
<keyword evidence="3" id="KW-0479">Metal-binding</keyword>
<dbReference type="PANTHER" id="PTHR30502">
    <property type="entry name" value="2-KETO-3-DEOXY-L-RHAMNONATE ALDOLASE"/>
    <property type="match status" value="1"/>
</dbReference>
<comment type="caution">
    <text evidence="7">The sequence shown here is derived from an EMBL/GenBank/DDBJ whole genome shotgun (WGS) entry which is preliminary data.</text>
</comment>
<name>A0A921QKV9_SORBI</name>
<dbReference type="GO" id="GO:0046872">
    <property type="term" value="F:metal ion binding"/>
    <property type="evidence" value="ECO:0007669"/>
    <property type="project" value="UniProtKB-KW"/>
</dbReference>
<dbReference type="EMBL" id="CM027686">
    <property type="protein sequence ID" value="KAG0523773.1"/>
    <property type="molecule type" value="Genomic_DNA"/>
</dbReference>
<evidence type="ECO:0000256" key="1">
    <source>
        <dbReference type="ARBA" id="ARBA00005568"/>
    </source>
</evidence>
<evidence type="ECO:0000256" key="4">
    <source>
        <dbReference type="ARBA" id="ARBA00023239"/>
    </source>
</evidence>
<dbReference type="Gene3D" id="3.20.20.60">
    <property type="entry name" value="Phosphoenolpyruvate-binding domains"/>
    <property type="match status" value="1"/>
</dbReference>
<accession>A0A921QKV9</accession>
<keyword evidence="2" id="KW-0602">Photosynthesis</keyword>
<evidence type="ECO:0000256" key="2">
    <source>
        <dbReference type="ARBA" id="ARBA00022531"/>
    </source>
</evidence>
<gene>
    <name evidence="7" type="ORF">BDA96_07G151600</name>
</gene>
<dbReference type="AlphaFoldDB" id="A0A921QKV9"/>
<dbReference type="SUPFAM" id="SSF51621">
    <property type="entry name" value="Phosphoenolpyruvate/pyruvate domain"/>
    <property type="match status" value="1"/>
</dbReference>
<dbReference type="PANTHER" id="PTHR30502:SF0">
    <property type="entry name" value="PHOSPHOENOLPYRUVATE CARBOXYLASE FAMILY PROTEIN"/>
    <property type="match status" value="1"/>
</dbReference>
<dbReference type="GO" id="GO:0015979">
    <property type="term" value="P:photosynthesis"/>
    <property type="evidence" value="ECO:0007669"/>
    <property type="project" value="UniProtKB-KW"/>
</dbReference>
<proteinExistence type="inferred from homology"/>
<reference evidence="7" key="1">
    <citation type="journal article" date="2019" name="BMC Genomics">
        <title>A new reference genome for Sorghum bicolor reveals high levels of sequence similarity between sweet and grain genotypes: implications for the genetics of sugar metabolism.</title>
        <authorList>
            <person name="Cooper E.A."/>
            <person name="Brenton Z.W."/>
            <person name="Flinn B.S."/>
            <person name="Jenkins J."/>
            <person name="Shu S."/>
            <person name="Flowers D."/>
            <person name="Luo F."/>
            <person name="Wang Y."/>
            <person name="Xia P."/>
            <person name="Barry K."/>
            <person name="Daum C."/>
            <person name="Lipzen A."/>
            <person name="Yoshinaga Y."/>
            <person name="Schmutz J."/>
            <person name="Saski C."/>
            <person name="Vermerris W."/>
            <person name="Kresovich S."/>
        </authorList>
    </citation>
    <scope>NUCLEOTIDE SEQUENCE</scope>
</reference>
<dbReference type="Pfam" id="PF03328">
    <property type="entry name" value="HpcH_HpaI"/>
    <property type="match status" value="1"/>
</dbReference>
<feature type="region of interest" description="Disordered" evidence="5">
    <location>
        <begin position="1"/>
        <end position="60"/>
    </location>
</feature>
<comment type="similarity">
    <text evidence="1">Belongs to the HpcH/HpaI aldolase family.</text>
</comment>
<dbReference type="InterPro" id="IPR050251">
    <property type="entry name" value="HpcH-HpaI_aldolase"/>
</dbReference>
<feature type="domain" description="HpcH/HpaI aldolase/citrate lyase" evidence="6">
    <location>
        <begin position="108"/>
        <end position="240"/>
    </location>
</feature>
<keyword evidence="4" id="KW-0456">Lyase</keyword>
<dbReference type="GO" id="GO:0016829">
    <property type="term" value="F:lyase activity"/>
    <property type="evidence" value="ECO:0007669"/>
    <property type="project" value="UniProtKB-KW"/>
</dbReference>
<dbReference type="InterPro" id="IPR040442">
    <property type="entry name" value="Pyrv_kinase-like_dom_sf"/>
</dbReference>
<dbReference type="InterPro" id="IPR015813">
    <property type="entry name" value="Pyrv/PenolPyrv_kinase-like_dom"/>
</dbReference>
<evidence type="ECO:0000313" key="8">
    <source>
        <dbReference type="Proteomes" id="UP000807115"/>
    </source>
</evidence>
<protein>
    <recommendedName>
        <fullName evidence="6">HpcH/HpaI aldolase/citrate lyase domain-containing protein</fullName>
    </recommendedName>
</protein>
<evidence type="ECO:0000313" key="7">
    <source>
        <dbReference type="EMBL" id="KAG0523773.1"/>
    </source>
</evidence>
<reference evidence="7" key="2">
    <citation type="submission" date="2020-10" db="EMBL/GenBank/DDBJ databases">
        <authorList>
            <person name="Cooper E.A."/>
            <person name="Brenton Z.W."/>
            <person name="Flinn B.S."/>
            <person name="Jenkins J."/>
            <person name="Shu S."/>
            <person name="Flowers D."/>
            <person name="Luo F."/>
            <person name="Wang Y."/>
            <person name="Xia P."/>
            <person name="Barry K."/>
            <person name="Daum C."/>
            <person name="Lipzen A."/>
            <person name="Yoshinaga Y."/>
            <person name="Schmutz J."/>
            <person name="Saski C."/>
            <person name="Vermerris W."/>
            <person name="Kresovich S."/>
        </authorList>
    </citation>
    <scope>NUCLEOTIDE SEQUENCE</scope>
</reference>
<feature type="compositionally biased region" description="Polar residues" evidence="5">
    <location>
        <begin position="43"/>
        <end position="52"/>
    </location>
</feature>
<sequence>MLAKEMSSRCGGGGWQIPASPTSRLCSPWPPLPPPSPTSSSPQAQTQNSTKPLASPLPSHHEPVHLPWAALLPRGLRAASDLPPAPSLKSRLATGDTLYGLLLLSFSPTLAELAGYDYVVLDMEHGPRGIPEALACLRALEIAHTPAVPRLPEASAVWAKKALDLGPAARGLHAPRHQVPRGHRRGGLPLSLPAAHPIVRASAYGFDDSYLSRCMDDTIVICQVETATRIAEIDAIAASTAWTSCRWARSTCRLA</sequence>